<feature type="region of interest" description="Disordered" evidence="1">
    <location>
        <begin position="1"/>
        <end position="52"/>
    </location>
</feature>
<feature type="region of interest" description="Disordered" evidence="1">
    <location>
        <begin position="512"/>
        <end position="560"/>
    </location>
</feature>
<sequence length="560" mass="60252">MTKGRLSTRGKTPDALRVAETSSPILQTKSLVLTDEKEEEESRGRTDRDTRQRRERRGLGLILEEGAFVVVDLASLRECLRLEEPGRAIVQVETDHRNKFLFFLLSDGCTMMFDFFESLRIAERQKQARSLRGGCLSLLYPVLPSCPASLTLPACLQALVGADAPRAKSMRLKPRLCTPKDVAALLTHSHMASACPRGGVPASFVSPYPSPEAGVRRTCVRTGRESRTAALVDGTNSHSKLAKTHDAGPSCVCRACCPDWESPRSSVKRWQLRTGGAYADSRNRDEKGEPAHDTPGAASRDTPLTESEELSDLDDLTWVHGNMRFAALPSKQPHRNFRRIVPSPSYPVHSLSGNDHTSRNDAGRCCSGETHSVGCRALDECRSATALAKQGKCEMTSEKRRASVRSATSVRQGSERASEEFYHRAQGLAHGLPPPPPPPCVSCLLFPSGTLPGRTHDISFGFSSPSCSPVSSLASDFPSSEALSARELRNPVPPSAGTSSVADSLSLFYEDEGVGRRDGSSPGEDADATTAVPMVFSSPGCSPPWSPAVGQAGNSAPIGT</sequence>
<gene>
    <name evidence="2" type="ORF">BN1205_022295</name>
</gene>
<name>A0A0F7V2U3_TOXGV</name>
<organism evidence="2">
    <name type="scientific">Toxoplasma gondii (strain ATCC 50861 / VEG)</name>
    <dbReference type="NCBI Taxonomy" id="432359"/>
    <lineage>
        <taxon>Eukaryota</taxon>
        <taxon>Sar</taxon>
        <taxon>Alveolata</taxon>
        <taxon>Apicomplexa</taxon>
        <taxon>Conoidasida</taxon>
        <taxon>Coccidia</taxon>
        <taxon>Eucoccidiorida</taxon>
        <taxon>Eimeriorina</taxon>
        <taxon>Sarcocystidae</taxon>
        <taxon>Toxoplasma</taxon>
    </lineage>
</organism>
<evidence type="ECO:0000313" key="2">
    <source>
        <dbReference type="EMBL" id="CEL75068.1"/>
    </source>
</evidence>
<reference evidence="2" key="1">
    <citation type="journal article" date="2015" name="PLoS ONE">
        <title>Comprehensive Evaluation of Toxoplasma gondii VEG and Neospora caninum LIV Genomes with Tachyzoite Stage Transcriptome and Proteome Defines Novel Transcript Features.</title>
        <authorList>
            <person name="Ramaprasad A."/>
            <person name="Mourier T."/>
            <person name="Naeem R."/>
            <person name="Malas T.B."/>
            <person name="Moussa E."/>
            <person name="Panigrahi A."/>
            <person name="Vermont S.J."/>
            <person name="Otto T.D."/>
            <person name="Wastling J."/>
            <person name="Pain A."/>
        </authorList>
    </citation>
    <scope>NUCLEOTIDE SEQUENCE</scope>
    <source>
        <strain evidence="2">VEG</strain>
    </source>
</reference>
<dbReference type="EMBL" id="LN714498">
    <property type="protein sequence ID" value="CEL75068.1"/>
    <property type="molecule type" value="Genomic_DNA"/>
</dbReference>
<accession>A0A0F7V2U3</accession>
<feature type="compositionally biased region" description="Basic and acidic residues" evidence="1">
    <location>
        <begin position="40"/>
        <end position="52"/>
    </location>
</feature>
<evidence type="ECO:0000256" key="1">
    <source>
        <dbReference type="SAM" id="MobiDB-lite"/>
    </source>
</evidence>
<feature type="compositionally biased region" description="Basic and acidic residues" evidence="1">
    <location>
        <begin position="281"/>
        <end position="292"/>
    </location>
</feature>
<dbReference type="AlphaFoldDB" id="A0A0F7V2U3"/>
<feature type="region of interest" description="Disordered" evidence="1">
    <location>
        <begin position="268"/>
        <end position="309"/>
    </location>
</feature>
<proteinExistence type="predicted"/>
<feature type="compositionally biased region" description="Polar residues" evidence="1">
    <location>
        <begin position="20"/>
        <end position="31"/>
    </location>
</feature>
<protein>
    <submittedName>
        <fullName evidence="2">Uncharacterized protein</fullName>
    </submittedName>
</protein>